<name>A0A166BH40_9AGAM</name>
<accession>A0A166BH40</accession>
<feature type="compositionally biased region" description="Low complexity" evidence="10">
    <location>
        <begin position="23"/>
        <end position="73"/>
    </location>
</feature>
<feature type="compositionally biased region" description="Low complexity" evidence="10">
    <location>
        <begin position="115"/>
        <end position="128"/>
    </location>
</feature>
<gene>
    <name evidence="11" type="ORF">SISSUDRAFT_1049948</name>
</gene>
<evidence type="ECO:0000256" key="2">
    <source>
        <dbReference type="ARBA" id="ARBA00008444"/>
    </source>
</evidence>
<sequence>MSSSFAYEDPLLRAQAMENAQKAAAAKASASASPLSTTSSSSTTSSASSASASASASSSTSTLKSSASASPTSKIIPMTNSFRSPILSALNNPMTQSFPYANTPAPLPSISQNTSSTPGSSSLAASTSSASKSSSLTLPSMAQVQASLSQTPQRARDVFLEMGRGMYRSGKGFGKVGALFAGLECVVEGYRAKNDMINPVAAGFIAGGILARNSGPKAAAGGAVAFAAFSAVIDLFLRREVSDED</sequence>
<protein>
    <recommendedName>
        <fullName evidence="3 9">Mitochondrial import inner membrane translocase subunit TIM22</fullName>
    </recommendedName>
</protein>
<evidence type="ECO:0000256" key="6">
    <source>
        <dbReference type="ARBA" id="ARBA00022989"/>
    </source>
</evidence>
<dbReference type="GO" id="GO:0045039">
    <property type="term" value="P:protein insertion into mitochondrial inner membrane"/>
    <property type="evidence" value="ECO:0007669"/>
    <property type="project" value="UniProtKB-UniRule"/>
</dbReference>
<evidence type="ECO:0000313" key="12">
    <source>
        <dbReference type="Proteomes" id="UP000076798"/>
    </source>
</evidence>
<dbReference type="OrthoDB" id="75343at2759"/>
<keyword evidence="4" id="KW-0812">Transmembrane</keyword>
<comment type="subcellular location">
    <subcellularLocation>
        <location evidence="1 9">Mitochondrion inner membrane</location>
        <topology evidence="1 9">Multi-pass membrane protein</topology>
    </subcellularLocation>
</comment>
<dbReference type="Pfam" id="PF02466">
    <property type="entry name" value="Tim17"/>
    <property type="match status" value="1"/>
</dbReference>
<keyword evidence="9" id="KW-0811">Translocation</keyword>
<feature type="region of interest" description="Disordered" evidence="10">
    <location>
        <begin position="18"/>
        <end position="75"/>
    </location>
</feature>
<evidence type="ECO:0000256" key="7">
    <source>
        <dbReference type="ARBA" id="ARBA00023128"/>
    </source>
</evidence>
<organism evidence="11 12">
    <name type="scientific">Sistotremastrum suecicum HHB10207 ss-3</name>
    <dbReference type="NCBI Taxonomy" id="1314776"/>
    <lineage>
        <taxon>Eukaryota</taxon>
        <taxon>Fungi</taxon>
        <taxon>Dikarya</taxon>
        <taxon>Basidiomycota</taxon>
        <taxon>Agaricomycotina</taxon>
        <taxon>Agaricomycetes</taxon>
        <taxon>Sistotremastrales</taxon>
        <taxon>Sistotremastraceae</taxon>
        <taxon>Sistotremastrum</taxon>
    </lineage>
</organism>
<keyword evidence="9" id="KW-0813">Transport</keyword>
<evidence type="ECO:0000256" key="1">
    <source>
        <dbReference type="ARBA" id="ARBA00004448"/>
    </source>
</evidence>
<dbReference type="PANTHER" id="PTHR14110:SF0">
    <property type="entry name" value="MITOCHONDRIAL IMPORT INNER MEMBRANE TRANSLOCASE SUBUNIT TIM22"/>
    <property type="match status" value="1"/>
</dbReference>
<comment type="function">
    <text evidence="9">Essential core component of the TIM22 complex, a complex that mediates the import and insertion of multi-pass transmembrane proteins into the mitochondrial inner membrane. In the TIM22 complex, it constitutes the voltage-activated and signal-gated channel. Forms a twin-pore translocase that uses the membrane potential as external driving force in 2 voltage-dependent steps.</text>
</comment>
<dbReference type="Proteomes" id="UP000076798">
    <property type="component" value="Unassembled WGS sequence"/>
</dbReference>
<dbReference type="EMBL" id="KV428109">
    <property type="protein sequence ID" value="KZT36371.1"/>
    <property type="molecule type" value="Genomic_DNA"/>
</dbReference>
<keyword evidence="9" id="KW-0653">Protein transport</keyword>
<dbReference type="GO" id="GO:0008320">
    <property type="term" value="F:protein transmembrane transporter activity"/>
    <property type="evidence" value="ECO:0007669"/>
    <property type="project" value="UniProtKB-UniRule"/>
</dbReference>
<keyword evidence="12" id="KW-1185">Reference proteome</keyword>
<reference evidence="11 12" key="1">
    <citation type="journal article" date="2016" name="Mol. Biol. Evol.">
        <title>Comparative Genomics of Early-Diverging Mushroom-Forming Fungi Provides Insights into the Origins of Lignocellulose Decay Capabilities.</title>
        <authorList>
            <person name="Nagy L.G."/>
            <person name="Riley R."/>
            <person name="Tritt A."/>
            <person name="Adam C."/>
            <person name="Daum C."/>
            <person name="Floudas D."/>
            <person name="Sun H."/>
            <person name="Yadav J.S."/>
            <person name="Pangilinan J."/>
            <person name="Larsson K.H."/>
            <person name="Matsuura K."/>
            <person name="Barry K."/>
            <person name="Labutti K."/>
            <person name="Kuo R."/>
            <person name="Ohm R.A."/>
            <person name="Bhattacharya S.S."/>
            <person name="Shirouzu T."/>
            <person name="Yoshinaga Y."/>
            <person name="Martin F.M."/>
            <person name="Grigoriev I.V."/>
            <person name="Hibbett D.S."/>
        </authorList>
    </citation>
    <scope>NUCLEOTIDE SEQUENCE [LARGE SCALE GENOMIC DNA]</scope>
    <source>
        <strain evidence="11 12">HHB10207 ss-3</strain>
    </source>
</reference>
<feature type="region of interest" description="Disordered" evidence="10">
    <location>
        <begin position="99"/>
        <end position="128"/>
    </location>
</feature>
<dbReference type="PANTHER" id="PTHR14110">
    <property type="entry name" value="MITOCHONDRIAL IMPORT INNER MEMBRANE TRANSLOCASE SUBUNIT TIM22"/>
    <property type="match status" value="1"/>
</dbReference>
<proteinExistence type="inferred from homology"/>
<dbReference type="InterPro" id="IPR039175">
    <property type="entry name" value="TIM22"/>
</dbReference>
<keyword evidence="5 9" id="KW-0999">Mitochondrion inner membrane</keyword>
<keyword evidence="8" id="KW-0472">Membrane</keyword>
<evidence type="ECO:0000313" key="11">
    <source>
        <dbReference type="EMBL" id="KZT36371.1"/>
    </source>
</evidence>
<evidence type="ECO:0000256" key="10">
    <source>
        <dbReference type="SAM" id="MobiDB-lite"/>
    </source>
</evidence>
<evidence type="ECO:0000256" key="8">
    <source>
        <dbReference type="ARBA" id="ARBA00023136"/>
    </source>
</evidence>
<dbReference type="GO" id="GO:0030943">
    <property type="term" value="F:mitochondrion targeting sequence binding"/>
    <property type="evidence" value="ECO:0007669"/>
    <property type="project" value="TreeGrafter"/>
</dbReference>
<evidence type="ECO:0000256" key="4">
    <source>
        <dbReference type="ARBA" id="ARBA00022692"/>
    </source>
</evidence>
<dbReference type="GO" id="GO:0042721">
    <property type="term" value="C:TIM22 mitochondrial import inner membrane insertion complex"/>
    <property type="evidence" value="ECO:0007669"/>
    <property type="project" value="UniProtKB-UniRule"/>
</dbReference>
<dbReference type="STRING" id="1314776.A0A166BH40"/>
<keyword evidence="7 9" id="KW-0496">Mitochondrion</keyword>
<evidence type="ECO:0000256" key="3">
    <source>
        <dbReference type="ARBA" id="ARBA00020722"/>
    </source>
</evidence>
<dbReference type="AlphaFoldDB" id="A0A166BH40"/>
<evidence type="ECO:0000256" key="9">
    <source>
        <dbReference type="RuleBase" id="RU367038"/>
    </source>
</evidence>
<comment type="subunit">
    <text evidence="9">Component of the TIM22 complex.</text>
</comment>
<evidence type="ECO:0000256" key="5">
    <source>
        <dbReference type="ARBA" id="ARBA00022792"/>
    </source>
</evidence>
<comment type="similarity">
    <text evidence="2 9">Belongs to the Tim17/Tim22/Tim23 family.</text>
</comment>
<keyword evidence="6" id="KW-1133">Transmembrane helix</keyword>